<proteinExistence type="predicted"/>
<feature type="region of interest" description="Disordered" evidence="1">
    <location>
        <begin position="281"/>
        <end position="315"/>
    </location>
</feature>
<sequence>MSISSLFNSFNHLLFSREKTASAAMAARRSDDEVQSTADMNTTADQVTVSSEAQQLWQRLQEQQQGTSWASQISGRQSELRKEVAREKLADIQQQIKVLKRLLATLTPEMAKGILRQLKQLAQQLKQVASVLKEDSGSSSAAATGSTSATTTSTTSTGSTTDDTGQAAVAEAEQGMRQATVAATEQSSSTASADEEDAEDAELSDDADSESQWPATQNATRSNDRQRQQDAQSLQEAAQELRQLLRRIRQLLRQDDQRAQKDVREAEALLRKTGEMVNSMQKDTVVSQSDNEDLPRSLASGSGGSAASTSGSSESGLALGAVAGTVSLAITVSG</sequence>
<evidence type="ECO:0000313" key="3">
    <source>
        <dbReference type="Proteomes" id="UP000248090"/>
    </source>
</evidence>
<protein>
    <submittedName>
        <fullName evidence="2">Uncharacterized protein</fullName>
    </submittedName>
</protein>
<reference evidence="2 3" key="1">
    <citation type="submission" date="2015-03" db="EMBL/GenBank/DDBJ databases">
        <authorList>
            <person name="Krishnan R."/>
            <person name="Midha S."/>
            <person name="Patil P.B."/>
            <person name="Rameshkumar N."/>
        </authorList>
    </citation>
    <scope>NUCLEOTIDE SEQUENCE [LARGE SCALE GENOMIC DNA]</scope>
    <source>
        <strain evidence="2 3">L1E11</strain>
    </source>
</reference>
<feature type="region of interest" description="Disordered" evidence="1">
    <location>
        <begin position="133"/>
        <end position="235"/>
    </location>
</feature>
<name>A0ABX5LZF8_9GAMM</name>
<feature type="compositionally biased region" description="Low complexity" evidence="1">
    <location>
        <begin position="182"/>
        <end position="192"/>
    </location>
</feature>
<evidence type="ECO:0000313" key="2">
    <source>
        <dbReference type="EMBL" id="PXF31696.1"/>
    </source>
</evidence>
<evidence type="ECO:0000256" key="1">
    <source>
        <dbReference type="SAM" id="MobiDB-lite"/>
    </source>
</evidence>
<keyword evidence="3" id="KW-1185">Reference proteome</keyword>
<organism evidence="2 3">
    <name type="scientific">Pokkaliibacter plantistimulans</name>
    <dbReference type="NCBI Taxonomy" id="1635171"/>
    <lineage>
        <taxon>Bacteria</taxon>
        <taxon>Pseudomonadati</taxon>
        <taxon>Pseudomonadota</taxon>
        <taxon>Gammaproteobacteria</taxon>
        <taxon>Oceanospirillales</taxon>
        <taxon>Balneatrichaceae</taxon>
        <taxon>Pokkaliibacter</taxon>
    </lineage>
</organism>
<dbReference type="RefSeq" id="WP_110186935.1">
    <property type="nucleotide sequence ID" value="NZ_CP177354.1"/>
</dbReference>
<dbReference type="Proteomes" id="UP000248090">
    <property type="component" value="Unassembled WGS sequence"/>
</dbReference>
<accession>A0ABX5LZF8</accession>
<comment type="caution">
    <text evidence="2">The sequence shown here is derived from an EMBL/GenBank/DDBJ whole genome shotgun (WGS) entry which is preliminary data.</text>
</comment>
<feature type="compositionally biased region" description="Low complexity" evidence="1">
    <location>
        <begin position="133"/>
        <end position="165"/>
    </location>
</feature>
<feature type="compositionally biased region" description="Low complexity" evidence="1">
    <location>
        <begin position="297"/>
        <end position="315"/>
    </location>
</feature>
<gene>
    <name evidence="2" type="ORF">WH50_08505</name>
</gene>
<dbReference type="EMBL" id="LAPT01000035">
    <property type="protein sequence ID" value="PXF31696.1"/>
    <property type="molecule type" value="Genomic_DNA"/>
</dbReference>
<feature type="compositionally biased region" description="Acidic residues" evidence="1">
    <location>
        <begin position="193"/>
        <end position="209"/>
    </location>
</feature>